<organism evidence="1 2">
    <name type="scientific">Datura stramonium</name>
    <name type="common">Jimsonweed</name>
    <name type="synonym">Common thornapple</name>
    <dbReference type="NCBI Taxonomy" id="4076"/>
    <lineage>
        <taxon>Eukaryota</taxon>
        <taxon>Viridiplantae</taxon>
        <taxon>Streptophyta</taxon>
        <taxon>Embryophyta</taxon>
        <taxon>Tracheophyta</taxon>
        <taxon>Spermatophyta</taxon>
        <taxon>Magnoliopsida</taxon>
        <taxon>eudicotyledons</taxon>
        <taxon>Gunneridae</taxon>
        <taxon>Pentapetalae</taxon>
        <taxon>asterids</taxon>
        <taxon>lamiids</taxon>
        <taxon>Solanales</taxon>
        <taxon>Solanaceae</taxon>
        <taxon>Solanoideae</taxon>
        <taxon>Datureae</taxon>
        <taxon>Datura</taxon>
    </lineage>
</organism>
<proteinExistence type="predicted"/>
<evidence type="ECO:0000313" key="2">
    <source>
        <dbReference type="Proteomes" id="UP000823775"/>
    </source>
</evidence>
<name>A0ABS8UW80_DATST</name>
<sequence>MLYKAKSSIFIFFFLFSIGFLFPIACSTRMDKTMMARDLRQTSAIISHRKIFVPVRISPPSEGTGR</sequence>
<protein>
    <recommendedName>
        <fullName evidence="3">Secreted protein</fullName>
    </recommendedName>
</protein>
<comment type="caution">
    <text evidence="1">The sequence shown here is derived from an EMBL/GenBank/DDBJ whole genome shotgun (WGS) entry which is preliminary data.</text>
</comment>
<dbReference type="EMBL" id="JACEIK010002786">
    <property type="protein sequence ID" value="MCD9638849.1"/>
    <property type="molecule type" value="Genomic_DNA"/>
</dbReference>
<evidence type="ECO:0000313" key="1">
    <source>
        <dbReference type="EMBL" id="MCD9638849.1"/>
    </source>
</evidence>
<accession>A0ABS8UW80</accession>
<gene>
    <name evidence="1" type="ORF">HAX54_023009</name>
</gene>
<keyword evidence="2" id="KW-1185">Reference proteome</keyword>
<dbReference type="Proteomes" id="UP000823775">
    <property type="component" value="Unassembled WGS sequence"/>
</dbReference>
<reference evidence="1 2" key="1">
    <citation type="journal article" date="2021" name="BMC Genomics">
        <title>Datura genome reveals duplications of psychoactive alkaloid biosynthetic genes and high mutation rate following tissue culture.</title>
        <authorList>
            <person name="Rajewski A."/>
            <person name="Carter-House D."/>
            <person name="Stajich J."/>
            <person name="Litt A."/>
        </authorList>
    </citation>
    <scope>NUCLEOTIDE SEQUENCE [LARGE SCALE GENOMIC DNA]</scope>
    <source>
        <strain evidence="1">AR-01</strain>
    </source>
</reference>
<evidence type="ECO:0008006" key="3">
    <source>
        <dbReference type="Google" id="ProtNLM"/>
    </source>
</evidence>